<dbReference type="PIRSF" id="PIRSF000709">
    <property type="entry name" value="6PFK_2-Ptase"/>
    <property type="match status" value="1"/>
</dbReference>
<organism evidence="3 4">
    <name type="scientific">Acidiferrimicrobium australe</name>
    <dbReference type="NCBI Taxonomy" id="2664430"/>
    <lineage>
        <taxon>Bacteria</taxon>
        <taxon>Bacillati</taxon>
        <taxon>Actinomycetota</taxon>
        <taxon>Acidimicrobiia</taxon>
        <taxon>Acidimicrobiales</taxon>
        <taxon>Acidimicrobiaceae</taxon>
        <taxon>Acidiferrimicrobium</taxon>
    </lineage>
</organism>
<evidence type="ECO:0000256" key="2">
    <source>
        <dbReference type="ARBA" id="ARBA00023235"/>
    </source>
</evidence>
<comment type="caution">
    <text evidence="3">The sequence shown here is derived from an EMBL/GenBank/DDBJ whole genome shotgun (WGS) entry which is preliminary data.</text>
</comment>
<name>A0ABW9QTE7_9ACTN</name>
<reference evidence="3 4" key="1">
    <citation type="submission" date="2019-11" db="EMBL/GenBank/DDBJ databases">
        <title>Acidiferrimicrobium australis gen. nov., sp. nov., an acidophilic and obligately heterotrophic, member of the Actinobacteria that catalyses dissimilatory oxido- reduction of iron isolated from metal-rich acidic water in Chile.</title>
        <authorList>
            <person name="Gonzalez D."/>
            <person name="Huber K."/>
            <person name="Hedrich S."/>
            <person name="Rojas-Villalobos C."/>
            <person name="Quatrini R."/>
            <person name="Dinamarca M.A."/>
            <person name="Schwarz A."/>
            <person name="Canales C."/>
            <person name="Nancucheo I."/>
        </authorList>
    </citation>
    <scope>NUCLEOTIDE SEQUENCE [LARGE SCALE GENOMIC DNA]</scope>
    <source>
        <strain evidence="3 4">USS-CCA1</strain>
    </source>
</reference>
<dbReference type="SUPFAM" id="SSF53254">
    <property type="entry name" value="Phosphoglycerate mutase-like"/>
    <property type="match status" value="1"/>
</dbReference>
<evidence type="ECO:0000313" key="3">
    <source>
        <dbReference type="EMBL" id="MST32974.1"/>
    </source>
</evidence>
<sequence length="198" mass="20969">MIYLVRHGQSEWNLLRRTQGWTSHPQLTDLGRRQASVAARAIRADAEANGQPVRSVVASDLVRAVQTAQIVAGALAAPVYIDRRWREQCLGRLEGLGYAETDAELDGNRADPDAPIGGGETARQVAQRAATALGDLDRTEVSVVVTHGDTIRCLLAHLTGIAPTFEAASPVPNGAVIALDSLSGARIRPLVVPSLAGL</sequence>
<dbReference type="PANTHER" id="PTHR48100:SF1">
    <property type="entry name" value="HISTIDINE PHOSPHATASE FAMILY PROTEIN-RELATED"/>
    <property type="match status" value="1"/>
</dbReference>
<dbReference type="InterPro" id="IPR050275">
    <property type="entry name" value="PGM_Phosphatase"/>
</dbReference>
<dbReference type="CDD" id="cd07067">
    <property type="entry name" value="HP_PGM_like"/>
    <property type="match status" value="1"/>
</dbReference>
<keyword evidence="2" id="KW-0413">Isomerase</keyword>
<accession>A0ABW9QTE7</accession>
<keyword evidence="4" id="KW-1185">Reference proteome</keyword>
<dbReference type="InterPro" id="IPR013078">
    <property type="entry name" value="His_Pase_superF_clade-1"/>
</dbReference>
<evidence type="ECO:0000313" key="4">
    <source>
        <dbReference type="Proteomes" id="UP000437736"/>
    </source>
</evidence>
<dbReference type="Pfam" id="PF00300">
    <property type="entry name" value="His_Phos_1"/>
    <property type="match status" value="1"/>
</dbReference>
<dbReference type="SMART" id="SM00855">
    <property type="entry name" value="PGAM"/>
    <property type="match status" value="1"/>
</dbReference>
<dbReference type="Proteomes" id="UP000437736">
    <property type="component" value="Unassembled WGS sequence"/>
</dbReference>
<dbReference type="InterPro" id="IPR001345">
    <property type="entry name" value="PG/BPGM_mutase_AS"/>
</dbReference>
<proteinExistence type="predicted"/>
<dbReference type="InterPro" id="IPR029033">
    <property type="entry name" value="His_PPase_superfam"/>
</dbReference>
<gene>
    <name evidence="3" type="ORF">GHK86_09620</name>
</gene>
<dbReference type="Gene3D" id="3.40.50.1240">
    <property type="entry name" value="Phosphoglycerate mutase-like"/>
    <property type="match status" value="1"/>
</dbReference>
<dbReference type="PROSITE" id="PS00175">
    <property type="entry name" value="PG_MUTASE"/>
    <property type="match status" value="1"/>
</dbReference>
<keyword evidence="1" id="KW-0324">Glycolysis</keyword>
<dbReference type="PANTHER" id="PTHR48100">
    <property type="entry name" value="BROAD-SPECIFICITY PHOSPHATASE YOR283W-RELATED"/>
    <property type="match status" value="1"/>
</dbReference>
<evidence type="ECO:0000256" key="1">
    <source>
        <dbReference type="ARBA" id="ARBA00023152"/>
    </source>
</evidence>
<dbReference type="EMBL" id="WJHE01000444">
    <property type="protein sequence ID" value="MST32974.1"/>
    <property type="molecule type" value="Genomic_DNA"/>
</dbReference>
<protein>
    <submittedName>
        <fullName evidence="3">Histidine phosphatase family protein</fullName>
    </submittedName>
</protein>